<dbReference type="InterPro" id="IPR053134">
    <property type="entry name" value="RNA-dir_DNA_polymerase"/>
</dbReference>
<name>A0AAF0U1W7_SOLVR</name>
<evidence type="ECO:0000256" key="1">
    <source>
        <dbReference type="ARBA" id="ARBA00022679"/>
    </source>
</evidence>
<dbReference type="PANTHER" id="PTHR24559">
    <property type="entry name" value="TRANSPOSON TY3-I GAG-POL POLYPROTEIN"/>
    <property type="match status" value="1"/>
</dbReference>
<evidence type="ECO:0000259" key="7">
    <source>
        <dbReference type="PROSITE" id="PS50878"/>
    </source>
</evidence>
<gene>
    <name evidence="8" type="ORF">MTR67_031133</name>
</gene>
<reference evidence="8" key="1">
    <citation type="submission" date="2023-08" db="EMBL/GenBank/DDBJ databases">
        <title>A de novo genome assembly of Solanum verrucosum Schlechtendal, a Mexican diploid species geographically isolated from the other diploid A-genome species in potato relatives.</title>
        <authorList>
            <person name="Hosaka K."/>
        </authorList>
    </citation>
    <scope>NUCLEOTIDE SEQUENCE</scope>
    <source>
        <tissue evidence="8">Young leaves</tissue>
    </source>
</reference>
<dbReference type="InterPro" id="IPR041373">
    <property type="entry name" value="RT_RNaseH"/>
</dbReference>
<proteinExistence type="predicted"/>
<evidence type="ECO:0000256" key="3">
    <source>
        <dbReference type="ARBA" id="ARBA00022722"/>
    </source>
</evidence>
<organism evidence="8 9">
    <name type="scientific">Solanum verrucosum</name>
    <dbReference type="NCBI Taxonomy" id="315347"/>
    <lineage>
        <taxon>Eukaryota</taxon>
        <taxon>Viridiplantae</taxon>
        <taxon>Streptophyta</taxon>
        <taxon>Embryophyta</taxon>
        <taxon>Tracheophyta</taxon>
        <taxon>Spermatophyta</taxon>
        <taxon>Magnoliopsida</taxon>
        <taxon>eudicotyledons</taxon>
        <taxon>Gunneridae</taxon>
        <taxon>Pentapetalae</taxon>
        <taxon>asterids</taxon>
        <taxon>lamiids</taxon>
        <taxon>Solanales</taxon>
        <taxon>Solanaceae</taxon>
        <taxon>Solanoideae</taxon>
        <taxon>Solaneae</taxon>
        <taxon>Solanum</taxon>
    </lineage>
</organism>
<dbReference type="PANTHER" id="PTHR24559:SF444">
    <property type="entry name" value="REVERSE TRANSCRIPTASE DOMAIN-CONTAINING PROTEIN"/>
    <property type="match status" value="1"/>
</dbReference>
<evidence type="ECO:0000256" key="2">
    <source>
        <dbReference type="ARBA" id="ARBA00022695"/>
    </source>
</evidence>
<dbReference type="Proteomes" id="UP001234989">
    <property type="component" value="Chromosome 7"/>
</dbReference>
<evidence type="ECO:0000256" key="5">
    <source>
        <dbReference type="ARBA" id="ARBA00022801"/>
    </source>
</evidence>
<dbReference type="EMBL" id="CP133618">
    <property type="protein sequence ID" value="WMV37748.1"/>
    <property type="molecule type" value="Genomic_DNA"/>
</dbReference>
<dbReference type="GO" id="GO:0003964">
    <property type="term" value="F:RNA-directed DNA polymerase activity"/>
    <property type="evidence" value="ECO:0007669"/>
    <property type="project" value="UniProtKB-KW"/>
</dbReference>
<dbReference type="InterPro" id="IPR043502">
    <property type="entry name" value="DNA/RNA_pol_sf"/>
</dbReference>
<evidence type="ECO:0000313" key="9">
    <source>
        <dbReference type="Proteomes" id="UP001234989"/>
    </source>
</evidence>
<protein>
    <recommendedName>
        <fullName evidence="7">Reverse transcriptase domain-containing protein</fullName>
    </recommendedName>
</protein>
<keyword evidence="1" id="KW-0808">Transferase</keyword>
<dbReference type="Pfam" id="PF00078">
    <property type="entry name" value="RVT_1"/>
    <property type="match status" value="1"/>
</dbReference>
<dbReference type="Pfam" id="PF17917">
    <property type="entry name" value="RT_RNaseH"/>
    <property type="match status" value="1"/>
</dbReference>
<dbReference type="CDD" id="cd01647">
    <property type="entry name" value="RT_LTR"/>
    <property type="match status" value="2"/>
</dbReference>
<keyword evidence="4" id="KW-0255">Endonuclease</keyword>
<dbReference type="InterPro" id="IPR000477">
    <property type="entry name" value="RT_dom"/>
</dbReference>
<dbReference type="GO" id="GO:0016787">
    <property type="term" value="F:hydrolase activity"/>
    <property type="evidence" value="ECO:0007669"/>
    <property type="project" value="UniProtKB-KW"/>
</dbReference>
<evidence type="ECO:0000256" key="6">
    <source>
        <dbReference type="ARBA" id="ARBA00022918"/>
    </source>
</evidence>
<dbReference type="CDD" id="cd09274">
    <property type="entry name" value="RNase_HI_RT_Ty3"/>
    <property type="match status" value="1"/>
</dbReference>
<dbReference type="PROSITE" id="PS50878">
    <property type="entry name" value="RT_POL"/>
    <property type="match status" value="1"/>
</dbReference>
<feature type="domain" description="Reverse transcriptase" evidence="7">
    <location>
        <begin position="343"/>
        <end position="522"/>
    </location>
</feature>
<keyword evidence="2" id="KW-0548">Nucleotidyltransferase</keyword>
<keyword evidence="5" id="KW-0378">Hydrolase</keyword>
<dbReference type="GO" id="GO:0004519">
    <property type="term" value="F:endonuclease activity"/>
    <property type="evidence" value="ECO:0007669"/>
    <property type="project" value="UniProtKB-KW"/>
</dbReference>
<dbReference type="AlphaFoldDB" id="A0AAF0U1W7"/>
<dbReference type="Gene3D" id="3.10.10.10">
    <property type="entry name" value="HIV Type 1 Reverse Transcriptase, subunit A, domain 1"/>
    <property type="match status" value="2"/>
</dbReference>
<keyword evidence="3" id="KW-0540">Nuclease</keyword>
<evidence type="ECO:0000313" key="8">
    <source>
        <dbReference type="EMBL" id="WMV37748.1"/>
    </source>
</evidence>
<keyword evidence="9" id="KW-1185">Reference proteome</keyword>
<keyword evidence="6" id="KW-0695">RNA-directed DNA polymerase</keyword>
<dbReference type="InterPro" id="IPR043128">
    <property type="entry name" value="Rev_trsase/Diguanyl_cyclase"/>
</dbReference>
<dbReference type="Gene3D" id="3.30.70.270">
    <property type="match status" value="3"/>
</dbReference>
<evidence type="ECO:0000256" key="4">
    <source>
        <dbReference type="ARBA" id="ARBA00022759"/>
    </source>
</evidence>
<sequence length="674" mass="77861">MAPAKLRELKSQLQERLEKGFIRPNFSPWGAPVLFVKKKDGTLRLCTDYRQLNKITIKNRYPLPRIDDLFDQLKAAKVFSKIDLRSNEHHNKHLRIILQILREKELYAKLSKCEFLLDEVALLGHVVSTEGVKVDPSKIQAVVEWRLPNSPTEEVKFIWDDNCQERFETLKSLLTQAHILTLPIKGKEYVVYSNVSHNGQGCVLMQEGKVVSYASQKLKYHELNYPTHDLELSVIVFVLKIWRHYLYGEKCHILTDHKSFKYLGTQKELNLRQRRWLELIKDYDCTIDYHPEVFPENLPGLQPEREVQFPIELIPGSTPISITPYRMAPVKLRELKSQLQELLEKGFIRPSVSPWGAPVLFVKKKDGTLRLFIDYRQLNRIITKNRYPLPRIDDLFDLLKGAEVFSKIDLRSGYHQLRVRENDIPETDFRTRYGHFEFYVMPFGLTNAHAVFMDLMNRLFKPSLDQFVVVFIDDILIFSRSNEDHNKHLRIILQILREKVLYAKLSKCEFLLDKVTFLGQVVSTEGIKVDPSKIQTVVVNVSLSLCESFDSLPCVDNVLVENVDTLVDPIYDRIDSSSKIDLCPPSVDTYSLNASSLYFIDCVDQPVCKCSSLVEGPCNVNKEPQVGGANENVDHLIRSHSLSMSFVVDPIACFAHRDHVLKITSKDDMCHFEG</sequence>
<accession>A0AAF0U1W7</accession>
<dbReference type="SUPFAM" id="SSF56672">
    <property type="entry name" value="DNA/RNA polymerases"/>
    <property type="match status" value="2"/>
</dbReference>